<dbReference type="CDD" id="cd03135">
    <property type="entry name" value="GATase1_DJ-1"/>
    <property type="match status" value="1"/>
</dbReference>
<sequence>VEMLRRAGVHVTLASVQTESTTVECNMGINIVADKPAEEADYDAVILPGGLGGSKTMAASELVKQTLKQYHEAGKLVALICAGPTVLAAAGIAKGGKITSYPSVKSEFAGKHMRCSSLPLLLQLHVRGPGTVFPFAMAIIEHLLGKAAADKLRSSCLIKE</sequence>
<evidence type="ECO:0000313" key="5">
    <source>
        <dbReference type="Proteomes" id="UP000278143"/>
    </source>
</evidence>
<feature type="domain" description="DJ-1/PfpI" evidence="3">
    <location>
        <begin position="2"/>
        <end position="114"/>
    </location>
</feature>
<dbReference type="Pfam" id="PF01965">
    <property type="entry name" value="DJ-1_PfpI"/>
    <property type="match status" value="1"/>
</dbReference>
<dbReference type="PANTHER" id="PTHR48094:SF12">
    <property type="entry name" value="PARKINSON DISEASE PROTEIN 7 HOMOLOG"/>
    <property type="match status" value="1"/>
</dbReference>
<proteinExistence type="predicted"/>
<reference evidence="5" key="1">
    <citation type="journal article" date="2018" name="Nat. Microbiol.">
        <title>Leveraging single-cell genomics to expand the fungal tree of life.</title>
        <authorList>
            <person name="Ahrendt S.R."/>
            <person name="Quandt C.A."/>
            <person name="Ciobanu D."/>
            <person name="Clum A."/>
            <person name="Salamov A."/>
            <person name="Andreopoulos B."/>
            <person name="Cheng J.F."/>
            <person name="Woyke T."/>
            <person name="Pelin A."/>
            <person name="Henrissat B."/>
            <person name="Reynolds N.K."/>
            <person name="Benny G.L."/>
            <person name="Smith M.E."/>
            <person name="James T.Y."/>
            <person name="Grigoriev I.V."/>
        </authorList>
    </citation>
    <scope>NUCLEOTIDE SEQUENCE [LARGE SCALE GENOMIC DNA]</scope>
    <source>
        <strain evidence="5">Benny S71-1</strain>
    </source>
</reference>
<dbReference type="InterPro" id="IPR002818">
    <property type="entry name" value="DJ-1/PfpI"/>
</dbReference>
<dbReference type="AlphaFoldDB" id="A0A4P9Z2Q0"/>
<dbReference type="InterPro" id="IPR050325">
    <property type="entry name" value="Prot/Nucl_acid_deglycase"/>
</dbReference>
<evidence type="ECO:0000313" key="4">
    <source>
        <dbReference type="EMBL" id="RKP25750.1"/>
    </source>
</evidence>
<dbReference type="NCBIfam" id="TIGR01383">
    <property type="entry name" value="not_thiJ"/>
    <property type="match status" value="1"/>
</dbReference>
<dbReference type="GO" id="GO:0019172">
    <property type="term" value="F:glyoxalase III activity"/>
    <property type="evidence" value="ECO:0007669"/>
    <property type="project" value="UniProtKB-EC"/>
</dbReference>
<dbReference type="Gene3D" id="3.40.50.880">
    <property type="match status" value="1"/>
</dbReference>
<dbReference type="Proteomes" id="UP000278143">
    <property type="component" value="Unassembled WGS sequence"/>
</dbReference>
<organism evidence="4 5">
    <name type="scientific">Syncephalis pseudoplumigaleata</name>
    <dbReference type="NCBI Taxonomy" id="1712513"/>
    <lineage>
        <taxon>Eukaryota</taxon>
        <taxon>Fungi</taxon>
        <taxon>Fungi incertae sedis</taxon>
        <taxon>Zoopagomycota</taxon>
        <taxon>Zoopagomycotina</taxon>
        <taxon>Zoopagomycetes</taxon>
        <taxon>Zoopagales</taxon>
        <taxon>Piptocephalidaceae</taxon>
        <taxon>Syncephalis</taxon>
    </lineage>
</organism>
<feature type="non-terminal residue" evidence="4">
    <location>
        <position position="1"/>
    </location>
</feature>
<name>A0A4P9Z2Q0_9FUNG</name>
<dbReference type="OrthoDB" id="543156at2759"/>
<evidence type="ECO:0000256" key="1">
    <source>
        <dbReference type="ARBA" id="ARBA00013134"/>
    </source>
</evidence>
<dbReference type="EMBL" id="KZ989631">
    <property type="protein sequence ID" value="RKP25750.1"/>
    <property type="molecule type" value="Genomic_DNA"/>
</dbReference>
<accession>A0A4P9Z2Q0</accession>
<dbReference type="GO" id="GO:0005739">
    <property type="term" value="C:mitochondrion"/>
    <property type="evidence" value="ECO:0007669"/>
    <property type="project" value="TreeGrafter"/>
</dbReference>
<dbReference type="InterPro" id="IPR029062">
    <property type="entry name" value="Class_I_gatase-like"/>
</dbReference>
<evidence type="ECO:0000259" key="3">
    <source>
        <dbReference type="Pfam" id="PF01965"/>
    </source>
</evidence>
<dbReference type="GO" id="GO:0006979">
    <property type="term" value="P:response to oxidative stress"/>
    <property type="evidence" value="ECO:0007669"/>
    <property type="project" value="TreeGrafter"/>
</dbReference>
<dbReference type="SUPFAM" id="SSF52317">
    <property type="entry name" value="Class I glutamine amidotransferase-like"/>
    <property type="match status" value="1"/>
</dbReference>
<dbReference type="PANTHER" id="PTHR48094">
    <property type="entry name" value="PROTEIN/NUCLEIC ACID DEGLYCASE DJ-1-RELATED"/>
    <property type="match status" value="1"/>
</dbReference>
<gene>
    <name evidence="4" type="ORF">SYNPS1DRAFT_15209</name>
</gene>
<dbReference type="InterPro" id="IPR006287">
    <property type="entry name" value="DJ-1"/>
</dbReference>
<dbReference type="GO" id="GO:1903189">
    <property type="term" value="P:glyoxal metabolic process"/>
    <property type="evidence" value="ECO:0007669"/>
    <property type="project" value="TreeGrafter"/>
</dbReference>
<dbReference type="GO" id="GO:0005634">
    <property type="term" value="C:nucleus"/>
    <property type="evidence" value="ECO:0007669"/>
    <property type="project" value="TreeGrafter"/>
</dbReference>
<evidence type="ECO:0000256" key="2">
    <source>
        <dbReference type="ARBA" id="ARBA00048082"/>
    </source>
</evidence>
<comment type="catalytic activity">
    <reaction evidence="2">
        <text>methylglyoxal + H2O = (R)-lactate + H(+)</text>
        <dbReference type="Rhea" id="RHEA:27754"/>
        <dbReference type="ChEBI" id="CHEBI:15377"/>
        <dbReference type="ChEBI" id="CHEBI:15378"/>
        <dbReference type="ChEBI" id="CHEBI:16004"/>
        <dbReference type="ChEBI" id="CHEBI:17158"/>
        <dbReference type="EC" id="4.2.1.130"/>
    </reaction>
</comment>
<keyword evidence="5" id="KW-1185">Reference proteome</keyword>
<protein>
    <recommendedName>
        <fullName evidence="1">D-lactate dehydratase</fullName>
        <ecNumber evidence="1">4.2.1.130</ecNumber>
    </recommendedName>
</protein>
<dbReference type="EC" id="4.2.1.130" evidence="1"/>